<organism evidence="1 2">
    <name type="scientific">Pleurotus ostreatus (strain PC15)</name>
    <name type="common">Oyster mushroom</name>
    <dbReference type="NCBI Taxonomy" id="1137138"/>
    <lineage>
        <taxon>Eukaryota</taxon>
        <taxon>Fungi</taxon>
        <taxon>Dikarya</taxon>
        <taxon>Basidiomycota</taxon>
        <taxon>Agaricomycotina</taxon>
        <taxon>Agaricomycetes</taxon>
        <taxon>Agaricomycetidae</taxon>
        <taxon>Agaricales</taxon>
        <taxon>Pleurotineae</taxon>
        <taxon>Pleurotaceae</taxon>
        <taxon>Pleurotus</taxon>
    </lineage>
</organism>
<dbReference type="HOGENOM" id="CLU_2360614_0_0_1"/>
<dbReference type="VEuPathDB" id="FungiDB:PLEOSDRAFT_1089251"/>
<evidence type="ECO:0000313" key="2">
    <source>
        <dbReference type="Proteomes" id="UP000027073"/>
    </source>
</evidence>
<dbReference type="InParanoid" id="A0A067P1V8"/>
<evidence type="ECO:0000313" key="1">
    <source>
        <dbReference type="EMBL" id="KDQ29816.1"/>
    </source>
</evidence>
<dbReference type="EMBL" id="KL198007">
    <property type="protein sequence ID" value="KDQ29816.1"/>
    <property type="molecule type" value="Genomic_DNA"/>
</dbReference>
<proteinExistence type="predicted"/>
<dbReference type="Proteomes" id="UP000027073">
    <property type="component" value="Unassembled WGS sequence"/>
</dbReference>
<protein>
    <submittedName>
        <fullName evidence="1">Uncharacterized protein</fullName>
    </submittedName>
</protein>
<sequence length="96" mass="10551">MDVAIRSYLFRTTATKTNTLRPTAASVLKSPRVPWQGCVPDVATGWHQPLHVHFVGTLVVVTSVSGRQRSAPFLAHDAPSISPRVPFVARLQNLKH</sequence>
<gene>
    <name evidence="1" type="ORF">PLEOSDRAFT_1089251</name>
</gene>
<accession>A0A067P1V8</accession>
<dbReference type="AlphaFoldDB" id="A0A067P1V8"/>
<reference evidence="2" key="1">
    <citation type="journal article" date="2014" name="Proc. Natl. Acad. Sci. U.S.A.">
        <title>Extensive sampling of basidiomycete genomes demonstrates inadequacy of the white-rot/brown-rot paradigm for wood decay fungi.</title>
        <authorList>
            <person name="Riley R."/>
            <person name="Salamov A.A."/>
            <person name="Brown D.W."/>
            <person name="Nagy L.G."/>
            <person name="Floudas D."/>
            <person name="Held B.W."/>
            <person name="Levasseur A."/>
            <person name="Lombard V."/>
            <person name="Morin E."/>
            <person name="Otillar R."/>
            <person name="Lindquist E.A."/>
            <person name="Sun H."/>
            <person name="LaButti K.M."/>
            <person name="Schmutz J."/>
            <person name="Jabbour D."/>
            <person name="Luo H."/>
            <person name="Baker S.E."/>
            <person name="Pisabarro A.G."/>
            <person name="Walton J.D."/>
            <person name="Blanchette R.A."/>
            <person name="Henrissat B."/>
            <person name="Martin F."/>
            <person name="Cullen D."/>
            <person name="Hibbett D.S."/>
            <person name="Grigoriev I.V."/>
        </authorList>
    </citation>
    <scope>NUCLEOTIDE SEQUENCE [LARGE SCALE GENOMIC DNA]</scope>
    <source>
        <strain evidence="2">PC15</strain>
    </source>
</reference>
<name>A0A067P1V8_PLEO1</name>